<dbReference type="STRING" id="80852.AWOD_II_0115"/>
<dbReference type="NCBIfam" id="TIGR03347">
    <property type="entry name" value="VI_chp_1"/>
    <property type="match status" value="1"/>
</dbReference>
<gene>
    <name evidence="1" type="primary">vasB</name>
    <name evidence="1" type="ORF">AWOD_II_0115</name>
</gene>
<reference evidence="2" key="1">
    <citation type="submission" date="2014-09" db="EMBL/GenBank/DDBJ databases">
        <authorList>
            <person name="Hjerde E."/>
        </authorList>
    </citation>
    <scope>NUCLEOTIDE SEQUENCE [LARGE SCALE GENOMIC DNA]</scope>
    <source>
        <strain evidence="2">06/09/139</strain>
    </source>
</reference>
<dbReference type="PANTHER" id="PTHR35564:SF3">
    <property type="entry name" value="TYPE VI SECRETION SYSTEM BASEPLATE SUBUNIT TSSG"/>
    <property type="match status" value="1"/>
</dbReference>
<dbReference type="AlphaFoldDB" id="A0A090I5S0"/>
<keyword evidence="2" id="KW-1185">Reference proteome</keyword>
<proteinExistence type="predicted"/>
<dbReference type="PANTHER" id="PTHR35564">
    <property type="match status" value="1"/>
</dbReference>
<protein>
    <submittedName>
        <fullName evidence="1">Type VI secretion-related uncharacterized protein VasB</fullName>
    </submittedName>
</protein>
<name>A0A090I5S0_9GAMM</name>
<accession>A0A090I5S0</accession>
<dbReference type="OrthoDB" id="1523296at2"/>
<sequence>MGNPEWNAAVDLGDENFHQLTGELSTKVREYSFYQLVELLQKLNDLNPESEEWERHCRLVFSANPSLGFSPCDVKALETRHDKRQVLLTNFFGLSGAQSPLPSFILEQLATEEAGGLKQPFLDFFNNRLINLVYRVWRKYRYYVRFQAGAQDQFSAQLFALVGLGDPDLRGETPINWCKMLAYAGTLAGRSRSPQVVAGIIAHCFDLEDVTIRQWVRRRVLIDKSQQLGLGVQNVSLGVDSIIGESVVDCNGKFVICIGNLMRERFADFLPSGKEHQSLCKLVEFVLREQMAYDVELTMKESEAPDFCLHPEQSVALGWTSFLGSDTTNKNVLIQVRQ</sequence>
<dbReference type="InterPro" id="IPR010732">
    <property type="entry name" value="T6SS_TssG-like"/>
</dbReference>
<evidence type="ECO:0000313" key="2">
    <source>
        <dbReference type="Proteomes" id="UP000032427"/>
    </source>
</evidence>
<organism evidence="1 2">
    <name type="scientific">Aliivibrio wodanis</name>
    <dbReference type="NCBI Taxonomy" id="80852"/>
    <lineage>
        <taxon>Bacteria</taxon>
        <taxon>Pseudomonadati</taxon>
        <taxon>Pseudomonadota</taxon>
        <taxon>Gammaproteobacteria</taxon>
        <taxon>Vibrionales</taxon>
        <taxon>Vibrionaceae</taxon>
        <taxon>Aliivibrio</taxon>
    </lineage>
</organism>
<dbReference type="GeneID" id="28542362"/>
<dbReference type="KEGG" id="awd:AWOD_II_0115"/>
<dbReference type="EMBL" id="LN554847">
    <property type="protein sequence ID" value="CED56771.1"/>
    <property type="molecule type" value="Genomic_DNA"/>
</dbReference>
<evidence type="ECO:0000313" key="1">
    <source>
        <dbReference type="EMBL" id="CED56771.1"/>
    </source>
</evidence>
<dbReference type="PATRIC" id="fig|80852.17.peg.2859"/>
<dbReference type="Pfam" id="PF06996">
    <property type="entry name" value="T6SS_TssG"/>
    <property type="match status" value="1"/>
</dbReference>
<dbReference type="Proteomes" id="UP000032427">
    <property type="component" value="Chromosome 2"/>
</dbReference>
<dbReference type="HOGENOM" id="CLU_048238_0_0_6"/>